<name>A0ABQ0H3M3_9HYPH</name>
<dbReference type="PROSITE" id="PS50850">
    <property type="entry name" value="MFS"/>
    <property type="match status" value="1"/>
</dbReference>
<keyword evidence="10" id="KW-1185">Reference proteome</keyword>
<accession>A0ABQ0H3M3</accession>
<dbReference type="InterPro" id="IPR020846">
    <property type="entry name" value="MFS_dom"/>
</dbReference>
<dbReference type="InterPro" id="IPR011701">
    <property type="entry name" value="MFS"/>
</dbReference>
<sequence length="266" mass="27754">MAFGSVERTSHPKTAFAILAAVQSILIFTIALIMIPLPTIAEEFALSPAEVLLLQVAYGLPFSGLLIFGGRLTDRNGARPMFVAGLTIFGVASIVAALTTSYGILITMRFLQGMGGAIIAPAALGLVRALFPDMAAFSRAMAVWGGVSVLGAVLGFISSGIIASFVSWRWMFVVPIAVAALGLLASTVLLPGGMSVDNSNGEMVPLPLSSPATNARKGRSSSLGTIAFAFLPDRFDRISVSVLRYPVRLLQVRGQCMDLTGGGYGA</sequence>
<dbReference type="Pfam" id="PF07690">
    <property type="entry name" value="MFS_1"/>
    <property type="match status" value="1"/>
</dbReference>
<evidence type="ECO:0000256" key="5">
    <source>
        <dbReference type="ARBA" id="ARBA00022989"/>
    </source>
</evidence>
<feature type="transmembrane region" description="Helical" evidence="7">
    <location>
        <begin position="143"/>
        <end position="166"/>
    </location>
</feature>
<keyword evidence="3" id="KW-1003">Cell membrane</keyword>
<comment type="subcellular location">
    <subcellularLocation>
        <location evidence="1">Cell membrane</location>
        <topology evidence="1">Multi-pass membrane protein</topology>
    </subcellularLocation>
</comment>
<evidence type="ECO:0000256" key="7">
    <source>
        <dbReference type="SAM" id="Phobius"/>
    </source>
</evidence>
<feature type="transmembrane region" description="Helical" evidence="7">
    <location>
        <begin position="15"/>
        <end position="37"/>
    </location>
</feature>
<feature type="transmembrane region" description="Helical" evidence="7">
    <location>
        <begin position="49"/>
        <end position="69"/>
    </location>
</feature>
<dbReference type="EMBL" id="BAAFZP010000002">
    <property type="protein sequence ID" value="GAB1583523.1"/>
    <property type="molecule type" value="Genomic_DNA"/>
</dbReference>
<dbReference type="Proteomes" id="UP001628091">
    <property type="component" value="Unassembled WGS sequence"/>
</dbReference>
<feature type="transmembrane region" description="Helical" evidence="7">
    <location>
        <begin position="81"/>
        <end position="104"/>
    </location>
</feature>
<evidence type="ECO:0000313" key="9">
    <source>
        <dbReference type="EMBL" id="GAB1583523.1"/>
    </source>
</evidence>
<comment type="caution">
    <text evidence="9">The sequence shown here is derived from an EMBL/GenBank/DDBJ whole genome shotgun (WGS) entry which is preliminary data.</text>
</comment>
<keyword evidence="4 7" id="KW-0812">Transmembrane</keyword>
<reference evidence="9 10" key="1">
    <citation type="submission" date="2024-10" db="EMBL/GenBank/DDBJ databases">
        <title>Isolation, draft genome sequencing and identification of Phyllobacterium sp. NSA23, isolated from leaf soil.</title>
        <authorList>
            <person name="Akita H."/>
        </authorList>
    </citation>
    <scope>NUCLEOTIDE SEQUENCE [LARGE SCALE GENOMIC DNA]</scope>
    <source>
        <strain evidence="9 10">NSA23</strain>
    </source>
</reference>
<dbReference type="InterPro" id="IPR036259">
    <property type="entry name" value="MFS_trans_sf"/>
</dbReference>
<keyword evidence="6 7" id="KW-0472">Membrane</keyword>
<evidence type="ECO:0000256" key="3">
    <source>
        <dbReference type="ARBA" id="ARBA00022475"/>
    </source>
</evidence>
<dbReference type="Gene3D" id="1.20.1720.10">
    <property type="entry name" value="Multidrug resistance protein D"/>
    <property type="match status" value="1"/>
</dbReference>
<evidence type="ECO:0000256" key="6">
    <source>
        <dbReference type="ARBA" id="ARBA00023136"/>
    </source>
</evidence>
<evidence type="ECO:0000256" key="4">
    <source>
        <dbReference type="ARBA" id="ARBA00022692"/>
    </source>
</evidence>
<evidence type="ECO:0000259" key="8">
    <source>
        <dbReference type="PROSITE" id="PS50850"/>
    </source>
</evidence>
<proteinExistence type="predicted"/>
<gene>
    <name evidence="9" type="ORF">PPNSA23_34660</name>
</gene>
<evidence type="ECO:0000256" key="2">
    <source>
        <dbReference type="ARBA" id="ARBA00022448"/>
    </source>
</evidence>
<keyword evidence="2" id="KW-0813">Transport</keyword>
<organism evidence="9 10">
    <name type="scientific">Phyllobacterium phragmitis</name>
    <dbReference type="NCBI Taxonomy" id="2670329"/>
    <lineage>
        <taxon>Bacteria</taxon>
        <taxon>Pseudomonadati</taxon>
        <taxon>Pseudomonadota</taxon>
        <taxon>Alphaproteobacteria</taxon>
        <taxon>Hyphomicrobiales</taxon>
        <taxon>Phyllobacteriaceae</taxon>
        <taxon>Phyllobacterium</taxon>
    </lineage>
</organism>
<dbReference type="PANTHER" id="PTHR42718:SF46">
    <property type="entry name" value="BLR6921 PROTEIN"/>
    <property type="match status" value="1"/>
</dbReference>
<evidence type="ECO:0000313" key="10">
    <source>
        <dbReference type="Proteomes" id="UP001628091"/>
    </source>
</evidence>
<feature type="transmembrane region" description="Helical" evidence="7">
    <location>
        <begin position="172"/>
        <end position="190"/>
    </location>
</feature>
<protein>
    <recommendedName>
        <fullName evidence="8">Major facilitator superfamily (MFS) profile domain-containing protein</fullName>
    </recommendedName>
</protein>
<dbReference type="SUPFAM" id="SSF103473">
    <property type="entry name" value="MFS general substrate transporter"/>
    <property type="match status" value="1"/>
</dbReference>
<dbReference type="PANTHER" id="PTHR42718">
    <property type="entry name" value="MAJOR FACILITATOR SUPERFAMILY MULTIDRUG TRANSPORTER MFSC"/>
    <property type="match status" value="1"/>
</dbReference>
<keyword evidence="5 7" id="KW-1133">Transmembrane helix</keyword>
<evidence type="ECO:0000256" key="1">
    <source>
        <dbReference type="ARBA" id="ARBA00004651"/>
    </source>
</evidence>
<feature type="domain" description="Major facilitator superfamily (MFS) profile" evidence="8">
    <location>
        <begin position="15"/>
        <end position="266"/>
    </location>
</feature>
<feature type="transmembrane region" description="Helical" evidence="7">
    <location>
        <begin position="110"/>
        <end position="131"/>
    </location>
</feature>